<reference evidence="2 3" key="1">
    <citation type="submission" date="2018-10" db="EMBL/GenBank/DDBJ databases">
        <title>Genome assembly for a Yunnan-Guizhou Plateau 3E fish, Anabarilius grahami (Regan), and its evolutionary and genetic applications.</title>
        <authorList>
            <person name="Jiang W."/>
        </authorList>
    </citation>
    <scope>NUCLEOTIDE SEQUENCE [LARGE SCALE GENOMIC DNA]</scope>
    <source>
        <strain evidence="2">AG-KIZ</strain>
        <tissue evidence="2">Muscle</tissue>
    </source>
</reference>
<dbReference type="AlphaFoldDB" id="A0A3N0YK28"/>
<dbReference type="Proteomes" id="UP000281406">
    <property type="component" value="Unassembled WGS sequence"/>
</dbReference>
<name>A0A3N0YK28_ANAGA</name>
<accession>A0A3N0YK28</accession>
<comment type="caution">
    <text evidence="2">The sequence shown here is derived from an EMBL/GenBank/DDBJ whole genome shotgun (WGS) entry which is preliminary data.</text>
</comment>
<evidence type="ECO:0000313" key="2">
    <source>
        <dbReference type="EMBL" id="ROL46250.1"/>
    </source>
</evidence>
<feature type="compositionally biased region" description="Basic and acidic residues" evidence="1">
    <location>
        <begin position="9"/>
        <end position="25"/>
    </location>
</feature>
<organism evidence="2 3">
    <name type="scientific">Anabarilius grahami</name>
    <name type="common">Kanglang fish</name>
    <name type="synonym">Barilius grahami</name>
    <dbReference type="NCBI Taxonomy" id="495550"/>
    <lineage>
        <taxon>Eukaryota</taxon>
        <taxon>Metazoa</taxon>
        <taxon>Chordata</taxon>
        <taxon>Craniata</taxon>
        <taxon>Vertebrata</taxon>
        <taxon>Euteleostomi</taxon>
        <taxon>Actinopterygii</taxon>
        <taxon>Neopterygii</taxon>
        <taxon>Teleostei</taxon>
        <taxon>Ostariophysi</taxon>
        <taxon>Cypriniformes</taxon>
        <taxon>Xenocyprididae</taxon>
        <taxon>Xenocypridinae</taxon>
        <taxon>Xenocypridinae incertae sedis</taxon>
        <taxon>Anabarilius</taxon>
    </lineage>
</organism>
<keyword evidence="3" id="KW-1185">Reference proteome</keyword>
<proteinExistence type="predicted"/>
<evidence type="ECO:0000313" key="3">
    <source>
        <dbReference type="Proteomes" id="UP000281406"/>
    </source>
</evidence>
<feature type="region of interest" description="Disordered" evidence="1">
    <location>
        <begin position="1"/>
        <end position="25"/>
    </location>
</feature>
<evidence type="ECO:0000256" key="1">
    <source>
        <dbReference type="SAM" id="MobiDB-lite"/>
    </source>
</evidence>
<sequence length="98" mass="10769">MVLQVPTADKVDRPAVSDKPEPEKRTEAVIAPDLETLKVSDQNLLMASEKENYLFLQTPLVPPALTFLFPLVLASPESPVFLLVPPSPESLVIPPSFF</sequence>
<gene>
    <name evidence="2" type="ORF">DPX16_6284</name>
</gene>
<protein>
    <submittedName>
        <fullName evidence="2">Uncharacterized protein</fullName>
    </submittedName>
</protein>
<dbReference type="EMBL" id="RJVU01039986">
    <property type="protein sequence ID" value="ROL46250.1"/>
    <property type="molecule type" value="Genomic_DNA"/>
</dbReference>